<evidence type="ECO:0000256" key="10">
    <source>
        <dbReference type="SAM" id="SignalP"/>
    </source>
</evidence>
<evidence type="ECO:0000256" key="3">
    <source>
        <dbReference type="ARBA" id="ARBA00007106"/>
    </source>
</evidence>
<proteinExistence type="inferred from homology"/>
<evidence type="ECO:0000256" key="6">
    <source>
        <dbReference type="ARBA" id="ARBA00022793"/>
    </source>
</evidence>
<evidence type="ECO:0000313" key="12">
    <source>
        <dbReference type="Proteomes" id="UP000019460"/>
    </source>
</evidence>
<dbReference type="SUPFAM" id="SSF117856">
    <property type="entry name" value="AF0104/ALDC/Ptd012-like"/>
    <property type="match status" value="1"/>
</dbReference>
<dbReference type="Pfam" id="PF03306">
    <property type="entry name" value="AAL_decarboxy"/>
    <property type="match status" value="1"/>
</dbReference>
<comment type="similarity">
    <text evidence="3 9">Belongs to the alpha-acetolactate decarboxylase family.</text>
</comment>
<dbReference type="eggNOG" id="COG3527">
    <property type="taxonomic scope" value="Bacteria"/>
</dbReference>
<dbReference type="OrthoDB" id="8612680at2"/>
<dbReference type="InterPro" id="IPR005128">
    <property type="entry name" value="Acetolactate_a_deCO2ase"/>
</dbReference>
<evidence type="ECO:0000256" key="9">
    <source>
        <dbReference type="PIRNR" id="PIRNR001332"/>
    </source>
</evidence>
<comment type="catalytic activity">
    <reaction evidence="1 9">
        <text>(2S)-2-acetolactate + H(+) = (R)-acetoin + CO2</text>
        <dbReference type="Rhea" id="RHEA:21580"/>
        <dbReference type="ChEBI" id="CHEBI:15378"/>
        <dbReference type="ChEBI" id="CHEBI:15686"/>
        <dbReference type="ChEBI" id="CHEBI:16526"/>
        <dbReference type="ChEBI" id="CHEBI:58476"/>
        <dbReference type="EC" id="4.1.1.5"/>
    </reaction>
</comment>
<dbReference type="NCBIfam" id="TIGR01252">
    <property type="entry name" value="acetolac_decarb"/>
    <property type="match status" value="1"/>
</dbReference>
<dbReference type="UniPathway" id="UPA00626">
    <property type="reaction ID" value="UER00678"/>
</dbReference>
<sequence>MKLSTRIPALALALGVGLQAQAGDDILYQVSTIDALLAGVYEPVAQVGEVMEHGDFGLGTFEALDGEAILFEGQIYQAASDGTVRLMPETAGTPFMAVTHFDRDLALTPPAGQTFSDFKDWLEAALPSRNIAYAIRVDGHFDRVRYRSVPRQTPPYPPLAEAAKSQTFFERKDISGTLVGFWCPAYTKGVNVPGFHLHFLSEDRQHAGHLLDFVLTEGQVALDLTDDWSVDLPMDPSFLDADLESDRSQALHQVEQGKPAD</sequence>
<dbReference type="Gene3D" id="3.30.1330.80">
    <property type="entry name" value="Hypothetical protein, similar to alpha- acetolactate decarboxylase, domain 2"/>
    <property type="match status" value="2"/>
</dbReference>
<dbReference type="EC" id="4.1.1.5" evidence="4 9"/>
<evidence type="ECO:0000256" key="5">
    <source>
        <dbReference type="ARBA" id="ARBA00020164"/>
    </source>
</evidence>
<dbReference type="PANTHER" id="PTHR35524:SF1">
    <property type="entry name" value="ALPHA-ACETOLACTATE DECARBOXYLASE"/>
    <property type="match status" value="1"/>
</dbReference>
<dbReference type="PANTHER" id="PTHR35524">
    <property type="entry name" value="ALPHA-ACETOLACTATE DECARBOXYLASE"/>
    <property type="match status" value="1"/>
</dbReference>
<keyword evidence="8 9" id="KW-0456">Lyase</keyword>
<dbReference type="STRING" id="1249627.D779_2772"/>
<keyword evidence="10" id="KW-0732">Signal</keyword>
<reference evidence="11 12" key="1">
    <citation type="submission" date="2012-11" db="EMBL/GenBank/DDBJ databases">
        <title>Genome assembly of Thiorhodococcus sp. AK35.</title>
        <authorList>
            <person name="Nupur N."/>
            <person name="Khatri I."/>
            <person name="Subramanian S."/>
            <person name="Pinnaka A."/>
        </authorList>
    </citation>
    <scope>NUCLEOTIDE SEQUENCE [LARGE SCALE GENOMIC DNA]</scope>
    <source>
        <strain evidence="11 12">AK35</strain>
    </source>
</reference>
<evidence type="ECO:0000256" key="4">
    <source>
        <dbReference type="ARBA" id="ARBA00013204"/>
    </source>
</evidence>
<keyword evidence="6 9" id="KW-0210">Decarboxylase</keyword>
<dbReference type="RefSeq" id="WP_043755311.1">
    <property type="nucleotide sequence ID" value="NZ_AONC01000043.1"/>
</dbReference>
<keyword evidence="12" id="KW-1185">Reference proteome</keyword>
<feature type="chain" id="PRO_5004930363" description="Alpha-acetolactate decarboxylase" evidence="10">
    <location>
        <begin position="23"/>
        <end position="261"/>
    </location>
</feature>
<accession>W9VE25</accession>
<dbReference type="GO" id="GO:0045151">
    <property type="term" value="P:acetoin biosynthetic process"/>
    <property type="evidence" value="ECO:0007669"/>
    <property type="project" value="UniProtKB-UniRule"/>
</dbReference>
<feature type="signal peptide" evidence="10">
    <location>
        <begin position="1"/>
        <end position="22"/>
    </location>
</feature>
<evidence type="ECO:0000313" key="11">
    <source>
        <dbReference type="EMBL" id="EXJ14297.1"/>
    </source>
</evidence>
<gene>
    <name evidence="11" type="ORF">D779_2772</name>
</gene>
<organism evidence="11 12">
    <name type="scientific">Imhoffiella purpurea</name>
    <dbReference type="NCBI Taxonomy" id="1249627"/>
    <lineage>
        <taxon>Bacteria</taxon>
        <taxon>Pseudomonadati</taxon>
        <taxon>Pseudomonadota</taxon>
        <taxon>Gammaproteobacteria</taxon>
        <taxon>Chromatiales</taxon>
        <taxon>Chromatiaceae</taxon>
        <taxon>Imhoffiella</taxon>
    </lineage>
</organism>
<keyword evidence="7 9" id="KW-0005">Acetoin biosynthesis</keyword>
<name>W9VE25_9GAMM</name>
<dbReference type="PATRIC" id="fig|1249627.3.peg.2937"/>
<evidence type="ECO:0000256" key="2">
    <source>
        <dbReference type="ARBA" id="ARBA00005170"/>
    </source>
</evidence>
<evidence type="ECO:0000256" key="1">
    <source>
        <dbReference type="ARBA" id="ARBA00001784"/>
    </source>
</evidence>
<dbReference type="CDD" id="cd17299">
    <property type="entry name" value="acetolactate_decarboxylase"/>
    <property type="match status" value="1"/>
</dbReference>
<dbReference type="PIRSF" id="PIRSF001332">
    <property type="entry name" value="Acetolac_decarb"/>
    <property type="match status" value="1"/>
</dbReference>
<protein>
    <recommendedName>
        <fullName evidence="5 9">Alpha-acetolactate decarboxylase</fullName>
        <ecNumber evidence="4 9">4.1.1.5</ecNumber>
    </recommendedName>
</protein>
<comment type="caution">
    <text evidence="11">The sequence shown here is derived from an EMBL/GenBank/DDBJ whole genome shotgun (WGS) entry which is preliminary data.</text>
</comment>
<dbReference type="Proteomes" id="UP000019460">
    <property type="component" value="Unassembled WGS sequence"/>
</dbReference>
<dbReference type="AlphaFoldDB" id="W9VE25"/>
<dbReference type="GO" id="GO:0047605">
    <property type="term" value="F:acetolactate decarboxylase activity"/>
    <property type="evidence" value="ECO:0007669"/>
    <property type="project" value="UniProtKB-UniRule"/>
</dbReference>
<dbReference type="EMBL" id="AONC01000043">
    <property type="protein sequence ID" value="EXJ14297.1"/>
    <property type="molecule type" value="Genomic_DNA"/>
</dbReference>
<evidence type="ECO:0000256" key="7">
    <source>
        <dbReference type="ARBA" id="ARBA00023061"/>
    </source>
</evidence>
<evidence type="ECO:0000256" key="8">
    <source>
        <dbReference type="ARBA" id="ARBA00023239"/>
    </source>
</evidence>
<comment type="pathway">
    <text evidence="2 9">Polyol metabolism; (R,R)-butane-2,3-diol biosynthesis; (R,R)-butane-2,3-diol from pyruvate: step 2/3.</text>
</comment>